<name>A0A2P2JKC6_RHIMU</name>
<sequence length="23" mass="2462">MSTGQLMCEAYSHSVTVGQLMST</sequence>
<accession>A0A2P2JKC6</accession>
<protein>
    <submittedName>
        <fullName evidence="1">Uncharacterized protein</fullName>
    </submittedName>
</protein>
<reference evidence="1" key="1">
    <citation type="submission" date="2018-02" db="EMBL/GenBank/DDBJ databases">
        <title>Rhizophora mucronata_Transcriptome.</title>
        <authorList>
            <person name="Meera S.P."/>
            <person name="Sreeshan A."/>
            <person name="Augustine A."/>
        </authorList>
    </citation>
    <scope>NUCLEOTIDE SEQUENCE</scope>
    <source>
        <tissue evidence="1">Leaf</tissue>
    </source>
</reference>
<dbReference type="AlphaFoldDB" id="A0A2P2JKC6"/>
<evidence type="ECO:0000313" key="1">
    <source>
        <dbReference type="EMBL" id="MBW93910.1"/>
    </source>
</evidence>
<proteinExistence type="predicted"/>
<organism evidence="1">
    <name type="scientific">Rhizophora mucronata</name>
    <name type="common">Asiatic mangrove</name>
    <dbReference type="NCBI Taxonomy" id="61149"/>
    <lineage>
        <taxon>Eukaryota</taxon>
        <taxon>Viridiplantae</taxon>
        <taxon>Streptophyta</taxon>
        <taxon>Embryophyta</taxon>
        <taxon>Tracheophyta</taxon>
        <taxon>Spermatophyta</taxon>
        <taxon>Magnoliopsida</taxon>
        <taxon>eudicotyledons</taxon>
        <taxon>Gunneridae</taxon>
        <taxon>Pentapetalae</taxon>
        <taxon>rosids</taxon>
        <taxon>fabids</taxon>
        <taxon>Malpighiales</taxon>
        <taxon>Rhizophoraceae</taxon>
        <taxon>Rhizophora</taxon>
    </lineage>
</organism>
<dbReference type="EMBL" id="GGEC01013427">
    <property type="protein sequence ID" value="MBW93910.1"/>
    <property type="molecule type" value="Transcribed_RNA"/>
</dbReference>